<sequence>MSTPFPQIRAAAIDERTHNIYYRQTQLEALASALTTNISRLSDAIANDYGHNQAEIAVELYLAIGAIRNDYATLVPKIAQEKEYLLASGKDAGEARRPVGVVYIEPCVEHTLFYSVVVPLSAAIAAGNCVIVLLESNLRTLSSLLRDLLTTALDQDTFAVASERITDPRLLESAIHVNQVSTDRWPRANQLSSHAGARTVAVVDRTGDVKLAARELVAARFSFGGRSSYAPDIVFVNEFVKQEFLQAVVSECVNLGDGTGRSSVAKGRPTSRVNEQIEALRKADPELRVVLQESKFAVVELTSRNAELLAKKRDSPVMVVHAMRSLDDVIDTTNNTGDSVPSLAAYHFSDAASAKYLTQFIESAVTFVNHIPRNMLVGPAFPACLPVNPEARYSPDMFQLARPAFSKTTISATALDAALSAQTSTSTQKLMAEATAPLALMKRNPGGGVGFFEQGFLMNAALLLTTTLSVSGFTVYWLVKNGRRMW</sequence>
<keyword evidence="1" id="KW-1133">Transmembrane helix</keyword>
<dbReference type="InterPro" id="IPR015590">
    <property type="entry name" value="Aldehyde_DH_dom"/>
</dbReference>
<gene>
    <name evidence="3" type="ORF">LTR62_003422</name>
</gene>
<dbReference type="Proteomes" id="UP001310890">
    <property type="component" value="Unassembled WGS sequence"/>
</dbReference>
<dbReference type="PANTHER" id="PTHR43111">
    <property type="entry name" value="ALDEHYDE DEHYDROGENASE B-RELATED"/>
    <property type="match status" value="1"/>
</dbReference>
<dbReference type="Pfam" id="PF00171">
    <property type="entry name" value="Aldedh"/>
    <property type="match status" value="2"/>
</dbReference>
<dbReference type="GO" id="GO:0016620">
    <property type="term" value="F:oxidoreductase activity, acting on the aldehyde or oxo group of donors, NAD or NADP as acceptor"/>
    <property type="evidence" value="ECO:0007669"/>
    <property type="project" value="InterPro"/>
</dbReference>
<dbReference type="InterPro" id="IPR016162">
    <property type="entry name" value="Ald_DH_N"/>
</dbReference>
<evidence type="ECO:0000313" key="4">
    <source>
        <dbReference type="Proteomes" id="UP001310890"/>
    </source>
</evidence>
<comment type="caution">
    <text evidence="3">The sequence shown here is derived from an EMBL/GenBank/DDBJ whole genome shotgun (WGS) entry which is preliminary data.</text>
</comment>
<feature type="domain" description="Aldehyde dehydrogenase" evidence="2">
    <location>
        <begin position="17"/>
        <end position="132"/>
    </location>
</feature>
<feature type="domain" description="Aldehyde dehydrogenase" evidence="2">
    <location>
        <begin position="190"/>
        <end position="372"/>
    </location>
</feature>
<evidence type="ECO:0000259" key="2">
    <source>
        <dbReference type="Pfam" id="PF00171"/>
    </source>
</evidence>
<dbReference type="InterPro" id="IPR016161">
    <property type="entry name" value="Ald_DH/histidinol_DH"/>
</dbReference>
<name>A0AAN7YRV1_9PEZI</name>
<dbReference type="Gene3D" id="3.40.309.10">
    <property type="entry name" value="Aldehyde Dehydrogenase, Chain A, domain 2"/>
    <property type="match status" value="1"/>
</dbReference>
<organism evidence="3 4">
    <name type="scientific">Meristemomyces frigidus</name>
    <dbReference type="NCBI Taxonomy" id="1508187"/>
    <lineage>
        <taxon>Eukaryota</taxon>
        <taxon>Fungi</taxon>
        <taxon>Dikarya</taxon>
        <taxon>Ascomycota</taxon>
        <taxon>Pezizomycotina</taxon>
        <taxon>Dothideomycetes</taxon>
        <taxon>Dothideomycetidae</taxon>
        <taxon>Mycosphaerellales</taxon>
        <taxon>Teratosphaeriaceae</taxon>
        <taxon>Meristemomyces</taxon>
    </lineage>
</organism>
<evidence type="ECO:0000313" key="3">
    <source>
        <dbReference type="EMBL" id="KAK5113553.1"/>
    </source>
</evidence>
<accession>A0AAN7YRV1</accession>
<evidence type="ECO:0000256" key="1">
    <source>
        <dbReference type="SAM" id="Phobius"/>
    </source>
</evidence>
<dbReference type="Gene3D" id="3.40.605.10">
    <property type="entry name" value="Aldehyde Dehydrogenase, Chain A, domain 1"/>
    <property type="match status" value="1"/>
</dbReference>
<dbReference type="AlphaFoldDB" id="A0AAN7YRV1"/>
<dbReference type="EMBL" id="JAVRRL010000023">
    <property type="protein sequence ID" value="KAK5113553.1"/>
    <property type="molecule type" value="Genomic_DNA"/>
</dbReference>
<dbReference type="SUPFAM" id="SSF53720">
    <property type="entry name" value="ALDH-like"/>
    <property type="match status" value="1"/>
</dbReference>
<protein>
    <recommendedName>
        <fullName evidence="2">Aldehyde dehydrogenase domain-containing protein</fullName>
    </recommendedName>
</protein>
<dbReference type="InterPro" id="IPR016163">
    <property type="entry name" value="Ald_DH_C"/>
</dbReference>
<dbReference type="PANTHER" id="PTHR43111:SF1">
    <property type="entry name" value="ALDEHYDE DEHYDROGENASE B-RELATED"/>
    <property type="match status" value="1"/>
</dbReference>
<keyword evidence="1" id="KW-0812">Transmembrane</keyword>
<proteinExistence type="predicted"/>
<feature type="transmembrane region" description="Helical" evidence="1">
    <location>
        <begin position="456"/>
        <end position="479"/>
    </location>
</feature>
<keyword evidence="1" id="KW-0472">Membrane</keyword>
<reference evidence="3" key="1">
    <citation type="submission" date="2023-08" db="EMBL/GenBank/DDBJ databases">
        <title>Black Yeasts Isolated from many extreme environments.</title>
        <authorList>
            <person name="Coleine C."/>
            <person name="Stajich J.E."/>
            <person name="Selbmann L."/>
        </authorList>
    </citation>
    <scope>NUCLEOTIDE SEQUENCE</scope>
    <source>
        <strain evidence="3">CCFEE 5401</strain>
    </source>
</reference>